<gene>
    <name evidence="3" type="ORF">K7432_005549</name>
</gene>
<feature type="region of interest" description="Disordered" evidence="1">
    <location>
        <begin position="58"/>
        <end position="79"/>
    </location>
</feature>
<dbReference type="Proteomes" id="UP001479436">
    <property type="component" value="Unassembled WGS sequence"/>
</dbReference>
<feature type="region of interest" description="Disordered" evidence="1">
    <location>
        <begin position="132"/>
        <end position="155"/>
    </location>
</feature>
<name>A0ABR2W302_9FUNG</name>
<feature type="compositionally biased region" description="Basic residues" evidence="1">
    <location>
        <begin position="243"/>
        <end position="252"/>
    </location>
</feature>
<sequence>MRKRTSISPNDLHRLKRSELQSLCRKHDIKGLTRKNTDLIADLRAAFLERQKDEISDVELSDFEGSVNGDEEQEEHDRSDLLDELTFAPSALTKKVLTNLSYAKEIPATRIKPETKRLTKPKKAYDYSRKIVESDEEDPTEAIQETTSQDTDMNDSFVFTFDKKAPKVSKHEDQEMHQAMATVEPTKSIIKPVEPSFSKPKEVTKTSQPFSTNIGAKLSVSNESSDKPSNSIVDQASIAPKQKQPRPKRLVRHTVAAKPFEIKVPKGIQSERIHQDSKVKSEPETSTERVSTLPAHKNDELFVDPEPKPIAHKKRQREYDINKEANPDILEEKPKSQPLEHASKTSKYNVIKTESSSAEKKHADLTSHAVKPQQPDSTFSDPFVGEEVSEWLERINLSPAIRTFERENMMDWKLVQLLTFEHLGVMGFTVGDALKLLLALKDKFPQEMLVQSNPLSHSQIIQIQQIVDERVQAALGSYSQPIVKPKVTSAGSSIHPKPSNPLQQTLHSQPQTNNQQQAQPQTRPKVSSTITNALSSNVSAGLLSSTPHLGLSISADANDRRDSIPKGNTIQKRTLWEKSVSQPKESTVPSKINKTILHKSTTTRQPIGKRLMENRTIRGSSVDLSTTESPAKKRRVDVKVADVSGQASSVLSTWSDEAVTDPLANLAPSTARGPDNPFRTKFTLPRTPPKSTPNEENETEEPQAPSTGGRKKWADIPPLETDWQPKYVP</sequence>
<feature type="region of interest" description="Disordered" evidence="1">
    <location>
        <begin position="665"/>
        <end position="729"/>
    </location>
</feature>
<feature type="compositionally biased region" description="Polar residues" evidence="1">
    <location>
        <begin position="205"/>
        <end position="234"/>
    </location>
</feature>
<dbReference type="InterPro" id="IPR001660">
    <property type="entry name" value="SAM"/>
</dbReference>
<dbReference type="SUPFAM" id="SSF47769">
    <property type="entry name" value="SAM/Pointed domain"/>
    <property type="match status" value="1"/>
</dbReference>
<evidence type="ECO:0000259" key="2">
    <source>
        <dbReference type="PROSITE" id="PS50105"/>
    </source>
</evidence>
<feature type="domain" description="SAM" evidence="2">
    <location>
        <begin position="383"/>
        <end position="429"/>
    </location>
</feature>
<feature type="region of interest" description="Disordered" evidence="1">
    <location>
        <begin position="486"/>
        <end position="528"/>
    </location>
</feature>
<accession>A0ABR2W302</accession>
<feature type="compositionally biased region" description="Basic and acidic residues" evidence="1">
    <location>
        <begin position="296"/>
        <end position="309"/>
    </location>
</feature>
<feature type="compositionally biased region" description="Low complexity" evidence="1">
    <location>
        <begin position="509"/>
        <end position="522"/>
    </location>
</feature>
<feature type="region of interest" description="Disordered" evidence="1">
    <location>
        <begin position="182"/>
        <end position="382"/>
    </location>
</feature>
<feature type="compositionally biased region" description="Polar residues" evidence="1">
    <location>
        <begin position="345"/>
        <end position="356"/>
    </location>
</feature>
<dbReference type="Gene3D" id="1.10.150.50">
    <property type="entry name" value="Transcription Factor, Ets-1"/>
    <property type="match status" value="1"/>
</dbReference>
<feature type="compositionally biased region" description="Basic and acidic residues" evidence="1">
    <location>
        <begin position="317"/>
        <end position="335"/>
    </location>
</feature>
<organism evidence="3 4">
    <name type="scientific">Basidiobolus ranarum</name>
    <dbReference type="NCBI Taxonomy" id="34480"/>
    <lineage>
        <taxon>Eukaryota</taxon>
        <taxon>Fungi</taxon>
        <taxon>Fungi incertae sedis</taxon>
        <taxon>Zoopagomycota</taxon>
        <taxon>Entomophthoromycotina</taxon>
        <taxon>Basidiobolomycetes</taxon>
        <taxon>Basidiobolales</taxon>
        <taxon>Basidiobolaceae</taxon>
        <taxon>Basidiobolus</taxon>
    </lineage>
</organism>
<evidence type="ECO:0000313" key="4">
    <source>
        <dbReference type="Proteomes" id="UP001479436"/>
    </source>
</evidence>
<comment type="caution">
    <text evidence="3">The sequence shown here is derived from an EMBL/GenBank/DDBJ whole genome shotgun (WGS) entry which is preliminary data.</text>
</comment>
<evidence type="ECO:0000313" key="3">
    <source>
        <dbReference type="EMBL" id="KAK9718396.1"/>
    </source>
</evidence>
<dbReference type="Pfam" id="PF00536">
    <property type="entry name" value="SAM_1"/>
    <property type="match status" value="1"/>
</dbReference>
<protein>
    <recommendedName>
        <fullName evidence="2">SAM domain-containing protein</fullName>
    </recommendedName>
</protein>
<dbReference type="InterPro" id="IPR013761">
    <property type="entry name" value="SAM/pointed_sf"/>
</dbReference>
<keyword evidence="4" id="KW-1185">Reference proteome</keyword>
<reference evidence="3 4" key="1">
    <citation type="submission" date="2023-04" db="EMBL/GenBank/DDBJ databases">
        <title>Genome of Basidiobolus ranarum AG-B5.</title>
        <authorList>
            <person name="Stajich J.E."/>
            <person name="Carter-House D."/>
            <person name="Gryganskyi A."/>
        </authorList>
    </citation>
    <scope>NUCLEOTIDE SEQUENCE [LARGE SCALE GENOMIC DNA]</scope>
    <source>
        <strain evidence="3 4">AG-B5</strain>
    </source>
</reference>
<dbReference type="EMBL" id="JASJQH010007097">
    <property type="protein sequence ID" value="KAK9718396.1"/>
    <property type="molecule type" value="Genomic_DNA"/>
</dbReference>
<dbReference type="PROSITE" id="PS50105">
    <property type="entry name" value="SAM_DOMAIN"/>
    <property type="match status" value="1"/>
</dbReference>
<proteinExistence type="predicted"/>
<feature type="compositionally biased region" description="Basic and acidic residues" evidence="1">
    <location>
        <begin position="260"/>
        <end position="287"/>
    </location>
</feature>
<evidence type="ECO:0000256" key="1">
    <source>
        <dbReference type="SAM" id="MobiDB-lite"/>
    </source>
</evidence>